<accession>A0AAV4MN73</accession>
<organism evidence="2 3">
    <name type="scientific">Caerostris extrusa</name>
    <name type="common">Bark spider</name>
    <name type="synonym">Caerostris bankana</name>
    <dbReference type="NCBI Taxonomy" id="172846"/>
    <lineage>
        <taxon>Eukaryota</taxon>
        <taxon>Metazoa</taxon>
        <taxon>Ecdysozoa</taxon>
        <taxon>Arthropoda</taxon>
        <taxon>Chelicerata</taxon>
        <taxon>Arachnida</taxon>
        <taxon>Araneae</taxon>
        <taxon>Araneomorphae</taxon>
        <taxon>Entelegynae</taxon>
        <taxon>Araneoidea</taxon>
        <taxon>Araneidae</taxon>
        <taxon>Caerostris</taxon>
    </lineage>
</organism>
<sequence>MKLRKNSISLEKKTEEQNRGNATEKAVEQKRFNEFELEVDENLMVLVNEKSNIHFYRTYKRSPAQYDVRRALSTIPSQCSWDRIFKNKSLLSCYDCGGPGDIKAKCRNTTVQGDGVQPATLDLMNFCSISMNIHASCIIEVSICGSRVTVCADPGVTFGCWRKKLVIFSKNGQLIIYI</sequence>
<dbReference type="Proteomes" id="UP001054945">
    <property type="component" value="Unassembled WGS sequence"/>
</dbReference>
<evidence type="ECO:0000256" key="1">
    <source>
        <dbReference type="SAM" id="MobiDB-lite"/>
    </source>
</evidence>
<name>A0AAV4MN73_CAEEX</name>
<protein>
    <submittedName>
        <fullName evidence="2">Uncharacterized protein</fullName>
    </submittedName>
</protein>
<gene>
    <name evidence="2" type="ORF">CEXT_560331</name>
</gene>
<evidence type="ECO:0000313" key="3">
    <source>
        <dbReference type="Proteomes" id="UP001054945"/>
    </source>
</evidence>
<evidence type="ECO:0000313" key="2">
    <source>
        <dbReference type="EMBL" id="GIX72239.1"/>
    </source>
</evidence>
<proteinExistence type="predicted"/>
<feature type="region of interest" description="Disordered" evidence="1">
    <location>
        <begin position="1"/>
        <end position="25"/>
    </location>
</feature>
<dbReference type="AlphaFoldDB" id="A0AAV4MN73"/>
<reference evidence="2 3" key="1">
    <citation type="submission" date="2021-06" db="EMBL/GenBank/DDBJ databases">
        <title>Caerostris extrusa draft genome.</title>
        <authorList>
            <person name="Kono N."/>
            <person name="Arakawa K."/>
        </authorList>
    </citation>
    <scope>NUCLEOTIDE SEQUENCE [LARGE SCALE GENOMIC DNA]</scope>
</reference>
<keyword evidence="3" id="KW-1185">Reference proteome</keyword>
<dbReference type="EMBL" id="BPLR01019829">
    <property type="protein sequence ID" value="GIX72239.1"/>
    <property type="molecule type" value="Genomic_DNA"/>
</dbReference>
<comment type="caution">
    <text evidence="2">The sequence shown here is derived from an EMBL/GenBank/DDBJ whole genome shotgun (WGS) entry which is preliminary data.</text>
</comment>